<dbReference type="EnsemblMetazoa" id="SSS_4607s_mrna">
    <property type="protein sequence ID" value="KAF7496046.1"/>
    <property type="gene ID" value="SSS_4607"/>
</dbReference>
<reference evidence="7" key="3">
    <citation type="submission" date="2022-06" db="UniProtKB">
        <authorList>
            <consortium name="EnsemblMetazoa"/>
        </authorList>
    </citation>
    <scope>IDENTIFICATION</scope>
</reference>
<dbReference type="CDD" id="cd03127">
    <property type="entry name" value="tetraspanin_LEL"/>
    <property type="match status" value="1"/>
</dbReference>
<reference evidence="8" key="1">
    <citation type="journal article" date="2020" name="PLoS Negl. Trop. Dis.">
        <title>High-quality nuclear genome for Sarcoptes scabiei-A critical resource for a neglected parasite.</title>
        <authorList>
            <person name="Korhonen P.K."/>
            <person name="Gasser R.B."/>
            <person name="Ma G."/>
            <person name="Wang T."/>
            <person name="Stroehlein A.J."/>
            <person name="Young N.D."/>
            <person name="Ang C.S."/>
            <person name="Fernando D.D."/>
            <person name="Lu H.C."/>
            <person name="Taylor S."/>
            <person name="Reynolds S.L."/>
            <person name="Mofiz E."/>
            <person name="Najaraj S.H."/>
            <person name="Gowda H."/>
            <person name="Madugundu A."/>
            <person name="Renuse S."/>
            <person name="Holt D."/>
            <person name="Pandey A."/>
            <person name="Papenfuss A.T."/>
            <person name="Fischer K."/>
        </authorList>
    </citation>
    <scope>NUCLEOTIDE SEQUENCE [LARGE SCALE GENOMIC DNA]</scope>
</reference>
<evidence type="ECO:0000256" key="2">
    <source>
        <dbReference type="ARBA" id="ARBA00022692"/>
    </source>
</evidence>
<dbReference type="Pfam" id="PF00335">
    <property type="entry name" value="Tetraspanin"/>
    <property type="match status" value="1"/>
</dbReference>
<name>A0A834RG26_SARSC</name>
<evidence type="ECO:0000256" key="4">
    <source>
        <dbReference type="ARBA" id="ARBA00023136"/>
    </source>
</evidence>
<dbReference type="Proteomes" id="UP000070412">
    <property type="component" value="Unassembled WGS sequence"/>
</dbReference>
<dbReference type="OrthoDB" id="438211at2759"/>
<sequence length="180" mass="20179">MVDSGVGKGIKFAMFAANGIIFIGGLVVFAIGVWTLADRSFMERLLGSNLYITSASLLIAAGVIVSFISFLGSLGAYKEIRFMLLVFFVLLFLIFILMLLGGILGYVFRNQVDDRMKREMKITISYYGNDSAITDAWDSVQRNFHCCGIEIDNHPGYVIYLKNNPFFSTSQRKKFHEVVV</sequence>
<keyword evidence="3 5" id="KW-1133">Transmembrane helix</keyword>
<evidence type="ECO:0000313" key="8">
    <source>
        <dbReference type="Proteomes" id="UP000070412"/>
    </source>
</evidence>
<feature type="transmembrane region" description="Helical" evidence="5">
    <location>
        <begin position="12"/>
        <end position="37"/>
    </location>
</feature>
<dbReference type="EMBL" id="WVUK01000042">
    <property type="protein sequence ID" value="KAF7496046.1"/>
    <property type="molecule type" value="Genomic_DNA"/>
</dbReference>
<gene>
    <name evidence="6" type="ORF">SSS_4607</name>
</gene>
<evidence type="ECO:0000313" key="6">
    <source>
        <dbReference type="EMBL" id="KAF7496046.1"/>
    </source>
</evidence>
<feature type="transmembrane region" description="Helical" evidence="5">
    <location>
        <begin position="49"/>
        <end position="70"/>
    </location>
</feature>
<dbReference type="Gene3D" id="1.10.1450.10">
    <property type="entry name" value="Tetraspanin"/>
    <property type="match status" value="1"/>
</dbReference>
<protein>
    <submittedName>
        <fullName evidence="6">Tetraspanin-11</fullName>
    </submittedName>
</protein>
<keyword evidence="2 5" id="KW-0812">Transmembrane</keyword>
<evidence type="ECO:0000256" key="3">
    <source>
        <dbReference type="ARBA" id="ARBA00022989"/>
    </source>
</evidence>
<dbReference type="InterPro" id="IPR008952">
    <property type="entry name" value="Tetraspanin_EC2_sf"/>
</dbReference>
<dbReference type="PRINTS" id="PR00259">
    <property type="entry name" value="TMFOUR"/>
</dbReference>
<evidence type="ECO:0000256" key="1">
    <source>
        <dbReference type="ARBA" id="ARBA00004141"/>
    </source>
</evidence>
<dbReference type="PANTHER" id="PTHR19282:SF527">
    <property type="entry name" value="TETRASPANIN"/>
    <property type="match status" value="1"/>
</dbReference>
<keyword evidence="4 5" id="KW-0472">Membrane</keyword>
<organism evidence="6">
    <name type="scientific">Sarcoptes scabiei</name>
    <name type="common">Itch mite</name>
    <name type="synonym">Acarus scabiei</name>
    <dbReference type="NCBI Taxonomy" id="52283"/>
    <lineage>
        <taxon>Eukaryota</taxon>
        <taxon>Metazoa</taxon>
        <taxon>Ecdysozoa</taxon>
        <taxon>Arthropoda</taxon>
        <taxon>Chelicerata</taxon>
        <taxon>Arachnida</taxon>
        <taxon>Acari</taxon>
        <taxon>Acariformes</taxon>
        <taxon>Sarcoptiformes</taxon>
        <taxon>Astigmata</taxon>
        <taxon>Psoroptidia</taxon>
        <taxon>Sarcoptoidea</taxon>
        <taxon>Sarcoptidae</taxon>
        <taxon>Sarcoptinae</taxon>
        <taxon>Sarcoptes</taxon>
    </lineage>
</organism>
<evidence type="ECO:0000313" key="7">
    <source>
        <dbReference type="EnsemblMetazoa" id="KAF7496046.1"/>
    </source>
</evidence>
<feature type="transmembrane region" description="Helical" evidence="5">
    <location>
        <begin position="82"/>
        <end position="108"/>
    </location>
</feature>
<proteinExistence type="predicted"/>
<reference evidence="6" key="2">
    <citation type="submission" date="2020-01" db="EMBL/GenBank/DDBJ databases">
        <authorList>
            <person name="Korhonen P.K.K."/>
            <person name="Guangxu M.G."/>
            <person name="Wang T.W."/>
            <person name="Stroehlein A.J.S."/>
            <person name="Young N.D."/>
            <person name="Ang C.-S.A."/>
            <person name="Fernando D.W.F."/>
            <person name="Lu H.L."/>
            <person name="Taylor S.T."/>
            <person name="Ehtesham M.E.M."/>
            <person name="Najaraj S.H.N."/>
            <person name="Harsha G.H.G."/>
            <person name="Madugundu A.M."/>
            <person name="Renuse S.R."/>
            <person name="Holt D.H."/>
            <person name="Pandey A.P."/>
            <person name="Papenfuss A.P."/>
            <person name="Gasser R.B.G."/>
            <person name="Fischer K.F."/>
        </authorList>
    </citation>
    <scope>NUCLEOTIDE SEQUENCE</scope>
    <source>
        <strain evidence="6">SSS_KF_BRIS2020</strain>
    </source>
</reference>
<accession>A0A834RG26</accession>
<dbReference type="PANTHER" id="PTHR19282">
    <property type="entry name" value="TETRASPANIN"/>
    <property type="match status" value="1"/>
</dbReference>
<comment type="subcellular location">
    <subcellularLocation>
        <location evidence="1">Membrane</location>
        <topology evidence="1">Multi-pass membrane protein</topology>
    </subcellularLocation>
</comment>
<dbReference type="SUPFAM" id="SSF48652">
    <property type="entry name" value="Tetraspanin"/>
    <property type="match status" value="1"/>
</dbReference>
<dbReference type="AlphaFoldDB" id="A0A834RG26"/>
<dbReference type="InterPro" id="IPR018499">
    <property type="entry name" value="Tetraspanin/Peripherin"/>
</dbReference>
<evidence type="ECO:0000256" key="5">
    <source>
        <dbReference type="SAM" id="Phobius"/>
    </source>
</evidence>
<keyword evidence="8" id="KW-1185">Reference proteome</keyword>
<dbReference type="GO" id="GO:0005886">
    <property type="term" value="C:plasma membrane"/>
    <property type="evidence" value="ECO:0007669"/>
    <property type="project" value="TreeGrafter"/>
</dbReference>